<comment type="caution">
    <text evidence="2">The sequence shown here is derived from an EMBL/GenBank/DDBJ whole genome shotgun (WGS) entry which is preliminary data.</text>
</comment>
<gene>
    <name evidence="2" type="ORF">GCM10023188_26920</name>
</gene>
<protein>
    <recommendedName>
        <fullName evidence="4">Glycosyltransferase RgtA/B/C/D-like domain-containing protein</fullName>
    </recommendedName>
</protein>
<feature type="transmembrane region" description="Helical" evidence="1">
    <location>
        <begin position="300"/>
        <end position="318"/>
    </location>
</feature>
<accession>A0ABP8LTF3</accession>
<organism evidence="2 3">
    <name type="scientific">Pontibacter saemangeumensis</name>
    <dbReference type="NCBI Taxonomy" id="1084525"/>
    <lineage>
        <taxon>Bacteria</taxon>
        <taxon>Pseudomonadati</taxon>
        <taxon>Bacteroidota</taxon>
        <taxon>Cytophagia</taxon>
        <taxon>Cytophagales</taxon>
        <taxon>Hymenobacteraceae</taxon>
        <taxon>Pontibacter</taxon>
    </lineage>
</organism>
<reference evidence="3" key="1">
    <citation type="journal article" date="2019" name="Int. J. Syst. Evol. Microbiol.">
        <title>The Global Catalogue of Microorganisms (GCM) 10K type strain sequencing project: providing services to taxonomists for standard genome sequencing and annotation.</title>
        <authorList>
            <consortium name="The Broad Institute Genomics Platform"/>
            <consortium name="The Broad Institute Genome Sequencing Center for Infectious Disease"/>
            <person name="Wu L."/>
            <person name="Ma J."/>
        </authorList>
    </citation>
    <scope>NUCLEOTIDE SEQUENCE [LARGE SCALE GENOMIC DNA]</scope>
    <source>
        <strain evidence="3">JCM 17926</strain>
    </source>
</reference>
<sequence length="391" mass="44363">MLLGLYITVAAVLIFRIQAEATGYISPDSAKYLELAQNLKDGKGLYLYDGESGRRIFFSTWPVGYPVLIYVVSAVSTLSVFWASKVLNLLLLGLSFLVLRQINRKYAFILASVYCSYTLLEVYSFTWSEAPFLLGLLYLCYLSDKILTQEYATKSILFLFLTCFSLFLLRYIGAFSFSAPTLLAFYLYYKKRNAPALKLLAVSTILGMLAALYLYMNYLLSGFTTGFDRMAAGTEPMGAFVSMMTEGLLNELLLIRKYRAGNQPDYLLYIATLLQLITVAVIITKVKKPFHLKEQTKRNIFSLTCLITAALYFLSILLLRSISHFDDLDYRLLAPFSFLFWIGLVHVLCSLPDTSKSVVQAKYMAFAFFLISLLLNLPKQYILGQLKHLLQ</sequence>
<evidence type="ECO:0000313" key="3">
    <source>
        <dbReference type="Proteomes" id="UP001500552"/>
    </source>
</evidence>
<feature type="transmembrane region" description="Helical" evidence="1">
    <location>
        <begin position="360"/>
        <end position="377"/>
    </location>
</feature>
<keyword evidence="1" id="KW-0812">Transmembrane</keyword>
<dbReference type="EMBL" id="BAABHC010000014">
    <property type="protein sequence ID" value="GAA4435154.1"/>
    <property type="molecule type" value="Genomic_DNA"/>
</dbReference>
<dbReference type="RefSeq" id="WP_345159765.1">
    <property type="nucleotide sequence ID" value="NZ_BAABHC010000014.1"/>
</dbReference>
<evidence type="ECO:0000256" key="1">
    <source>
        <dbReference type="SAM" id="Phobius"/>
    </source>
</evidence>
<feature type="transmembrane region" description="Helical" evidence="1">
    <location>
        <begin position="106"/>
        <end position="126"/>
    </location>
</feature>
<evidence type="ECO:0000313" key="2">
    <source>
        <dbReference type="EMBL" id="GAA4435154.1"/>
    </source>
</evidence>
<feature type="transmembrane region" description="Helical" evidence="1">
    <location>
        <begin position="156"/>
        <end position="189"/>
    </location>
</feature>
<keyword evidence="1" id="KW-0472">Membrane</keyword>
<proteinExistence type="predicted"/>
<feature type="transmembrane region" description="Helical" evidence="1">
    <location>
        <begin position="266"/>
        <end position="284"/>
    </location>
</feature>
<feature type="transmembrane region" description="Helical" evidence="1">
    <location>
        <begin position="67"/>
        <end position="99"/>
    </location>
</feature>
<feature type="transmembrane region" description="Helical" evidence="1">
    <location>
        <begin position="196"/>
        <end position="216"/>
    </location>
</feature>
<dbReference type="Proteomes" id="UP001500552">
    <property type="component" value="Unassembled WGS sequence"/>
</dbReference>
<keyword evidence="3" id="KW-1185">Reference proteome</keyword>
<name>A0ABP8LTF3_9BACT</name>
<feature type="transmembrane region" description="Helical" evidence="1">
    <location>
        <begin position="330"/>
        <end position="348"/>
    </location>
</feature>
<evidence type="ECO:0008006" key="4">
    <source>
        <dbReference type="Google" id="ProtNLM"/>
    </source>
</evidence>
<keyword evidence="1" id="KW-1133">Transmembrane helix</keyword>